<evidence type="ECO:0000259" key="1">
    <source>
        <dbReference type="Pfam" id="PF12728"/>
    </source>
</evidence>
<sequence>MTRCKHRTRCCSCVAQKRCVCLFSFFAREEECYTKESVYKSYEELPLFLNAETVAKVLGVAPSTAYELMHEADFPTLKVGNRIVVPKEQFIVWVQHHTEGGIQ</sequence>
<dbReference type="EMBL" id="JACSNR010000016">
    <property type="protein sequence ID" value="MBM6924283.1"/>
    <property type="molecule type" value="Genomic_DNA"/>
</dbReference>
<keyword evidence="3" id="KW-1185">Reference proteome</keyword>
<dbReference type="InterPro" id="IPR041657">
    <property type="entry name" value="HTH_17"/>
</dbReference>
<protein>
    <submittedName>
        <fullName evidence="2">Helix-turn-helix domain-containing protein</fullName>
    </submittedName>
</protein>
<organism evidence="2 3">
    <name type="scientific">Hydrogenoanaerobacterium saccharovorans</name>
    <dbReference type="NCBI Taxonomy" id="474960"/>
    <lineage>
        <taxon>Bacteria</taxon>
        <taxon>Bacillati</taxon>
        <taxon>Bacillota</taxon>
        <taxon>Clostridia</taxon>
        <taxon>Eubacteriales</taxon>
        <taxon>Oscillospiraceae</taxon>
        <taxon>Hydrogenoanaerobacterium</taxon>
    </lineage>
</organism>
<evidence type="ECO:0000313" key="2">
    <source>
        <dbReference type="EMBL" id="MBM6924283.1"/>
    </source>
</evidence>
<feature type="domain" description="Helix-turn-helix" evidence="1">
    <location>
        <begin position="49"/>
        <end position="96"/>
    </location>
</feature>
<reference evidence="2 3" key="1">
    <citation type="journal article" date="2021" name="Sci. Rep.">
        <title>The distribution of antibiotic resistance genes in chicken gut microbiota commensals.</title>
        <authorList>
            <person name="Juricova H."/>
            <person name="Matiasovicova J."/>
            <person name="Kubasova T."/>
            <person name="Cejkova D."/>
            <person name="Rychlik I."/>
        </authorList>
    </citation>
    <scope>NUCLEOTIDE SEQUENCE [LARGE SCALE GENOMIC DNA]</scope>
    <source>
        <strain evidence="2 3">An564</strain>
    </source>
</reference>
<proteinExistence type="predicted"/>
<evidence type="ECO:0000313" key="3">
    <source>
        <dbReference type="Proteomes" id="UP000724149"/>
    </source>
</evidence>
<comment type="caution">
    <text evidence="2">The sequence shown here is derived from an EMBL/GenBank/DDBJ whole genome shotgun (WGS) entry which is preliminary data.</text>
</comment>
<dbReference type="Pfam" id="PF12728">
    <property type="entry name" value="HTH_17"/>
    <property type="match status" value="1"/>
</dbReference>
<name>A0ABS2GS12_9FIRM</name>
<dbReference type="Proteomes" id="UP000724149">
    <property type="component" value="Unassembled WGS sequence"/>
</dbReference>
<gene>
    <name evidence="2" type="ORF">H9X81_11370</name>
</gene>
<accession>A0ABS2GS12</accession>